<feature type="transmembrane region" description="Helical" evidence="1">
    <location>
        <begin position="60"/>
        <end position="80"/>
    </location>
</feature>
<keyword evidence="1" id="KW-0812">Transmembrane</keyword>
<protein>
    <submittedName>
        <fullName evidence="2">Uncharacterized protein</fullName>
    </submittedName>
</protein>
<feature type="transmembrane region" description="Helical" evidence="1">
    <location>
        <begin position="20"/>
        <end position="40"/>
    </location>
</feature>
<evidence type="ECO:0000313" key="2">
    <source>
        <dbReference type="EMBL" id="VDG28460.1"/>
    </source>
</evidence>
<organism evidence="2 3">
    <name type="scientific">Lactiplantibacillus mudanjiangensis</name>
    <dbReference type="NCBI Taxonomy" id="1296538"/>
    <lineage>
        <taxon>Bacteria</taxon>
        <taxon>Bacillati</taxon>
        <taxon>Bacillota</taxon>
        <taxon>Bacilli</taxon>
        <taxon>Lactobacillales</taxon>
        <taxon>Lactobacillaceae</taxon>
        <taxon>Lactiplantibacillus</taxon>
    </lineage>
</organism>
<evidence type="ECO:0000313" key="3">
    <source>
        <dbReference type="Proteomes" id="UP000289996"/>
    </source>
</evidence>
<keyword evidence="1" id="KW-1133">Transmembrane helix</keyword>
<name>A0A660DZG1_9LACO</name>
<dbReference type="AlphaFoldDB" id="A0A660DZG1"/>
<proteinExistence type="predicted"/>
<evidence type="ECO:0000256" key="1">
    <source>
        <dbReference type="SAM" id="Phobius"/>
    </source>
</evidence>
<feature type="transmembrane region" description="Helical" evidence="1">
    <location>
        <begin position="100"/>
        <end position="119"/>
    </location>
</feature>
<dbReference type="Proteomes" id="UP000289996">
    <property type="component" value="Unassembled WGS sequence"/>
</dbReference>
<gene>
    <name evidence="2" type="ORF">MUDAN_MDHGFNIF_00646</name>
</gene>
<dbReference type="EMBL" id="UYIG01000112">
    <property type="protein sequence ID" value="VDG28460.1"/>
    <property type="molecule type" value="Genomic_DNA"/>
</dbReference>
<keyword evidence="3" id="KW-1185">Reference proteome</keyword>
<dbReference type="RefSeq" id="WP_130851756.1">
    <property type="nucleotide sequence ID" value="NZ_UYIG01000112.1"/>
</dbReference>
<accession>A0A660DZG1</accession>
<sequence>MYRVKASFELFSLSLKKSSALFGATSIGYLLLQFRGLEFLELITGKTVSNIQTAPLAFPFFWYWMLIWPSIVVFPLMYLFKEGISVQFVLVGHSRIKYWAFRFFVFGIGTAILDLFFLLF</sequence>
<keyword evidence="1" id="KW-0472">Membrane</keyword>
<reference evidence="2 3" key="1">
    <citation type="submission" date="2018-11" db="EMBL/GenBank/DDBJ databases">
        <authorList>
            <person name="Wuyts S."/>
        </authorList>
    </citation>
    <scope>NUCLEOTIDE SEQUENCE [LARGE SCALE GENOMIC DNA]</scope>
    <source>
        <strain evidence="2">Lactobacillus mudanjiangensis AMBF249</strain>
    </source>
</reference>